<evidence type="ECO:0000256" key="4">
    <source>
        <dbReference type="SAM" id="SignalP"/>
    </source>
</evidence>
<dbReference type="FunFam" id="3.40.50.1820:FF:000126">
    <property type="entry name" value="Lipase"/>
    <property type="match status" value="1"/>
</dbReference>
<dbReference type="InterPro" id="IPR029058">
    <property type="entry name" value="AB_hydrolase_fold"/>
</dbReference>
<dbReference type="Proteomes" id="UP000607653">
    <property type="component" value="Unassembled WGS sequence"/>
</dbReference>
<dbReference type="EMBL" id="DUZY01000001">
    <property type="protein sequence ID" value="DAD23504.1"/>
    <property type="molecule type" value="Genomic_DNA"/>
</dbReference>
<dbReference type="PIRSF" id="PIRSF000862">
    <property type="entry name" value="Steryl_ester_lip"/>
    <property type="match status" value="1"/>
</dbReference>
<gene>
    <name evidence="6" type="ORF">HUJ06_024967</name>
</gene>
<evidence type="ECO:0000256" key="3">
    <source>
        <dbReference type="PIRSR" id="PIRSR000862-1"/>
    </source>
</evidence>
<dbReference type="AlphaFoldDB" id="A0A822XPG2"/>
<feature type="chain" id="PRO_5033019689" description="Lipase" evidence="4">
    <location>
        <begin position="24"/>
        <end position="428"/>
    </location>
</feature>
<keyword evidence="2" id="KW-0443">Lipid metabolism</keyword>
<comment type="similarity">
    <text evidence="1 2">Belongs to the AB hydrolase superfamily. Lipase family.</text>
</comment>
<feature type="active site" description="Charge relay system" evidence="3">
    <location>
        <position position="371"/>
    </location>
</feature>
<accession>A0A822XPG2</accession>
<evidence type="ECO:0000313" key="7">
    <source>
        <dbReference type="Proteomes" id="UP000607653"/>
    </source>
</evidence>
<evidence type="ECO:0000256" key="1">
    <source>
        <dbReference type="ARBA" id="ARBA00010701"/>
    </source>
</evidence>
<dbReference type="SUPFAM" id="SSF53474">
    <property type="entry name" value="alpha/beta-Hydrolases"/>
    <property type="match status" value="1"/>
</dbReference>
<dbReference type="InterPro" id="IPR025483">
    <property type="entry name" value="Lipase_euk"/>
</dbReference>
<keyword evidence="2" id="KW-0442">Lipid degradation</keyword>
<dbReference type="Gene3D" id="3.40.50.1820">
    <property type="entry name" value="alpha/beta hydrolase"/>
    <property type="match status" value="1"/>
</dbReference>
<keyword evidence="2" id="KW-0378">Hydrolase</keyword>
<evidence type="ECO:0000313" key="6">
    <source>
        <dbReference type="EMBL" id="DAD23504.1"/>
    </source>
</evidence>
<evidence type="ECO:0000259" key="5">
    <source>
        <dbReference type="Pfam" id="PF04083"/>
    </source>
</evidence>
<dbReference type="GO" id="GO:0016042">
    <property type="term" value="P:lipid catabolic process"/>
    <property type="evidence" value="ECO:0007669"/>
    <property type="project" value="UniProtKB-KW"/>
</dbReference>
<organism evidence="6 7">
    <name type="scientific">Nelumbo nucifera</name>
    <name type="common">Sacred lotus</name>
    <dbReference type="NCBI Taxonomy" id="4432"/>
    <lineage>
        <taxon>Eukaryota</taxon>
        <taxon>Viridiplantae</taxon>
        <taxon>Streptophyta</taxon>
        <taxon>Embryophyta</taxon>
        <taxon>Tracheophyta</taxon>
        <taxon>Spermatophyta</taxon>
        <taxon>Magnoliopsida</taxon>
        <taxon>Proteales</taxon>
        <taxon>Nelumbonaceae</taxon>
        <taxon>Nelumbo</taxon>
    </lineage>
</organism>
<dbReference type="PANTHER" id="PTHR11005">
    <property type="entry name" value="LYSOSOMAL ACID LIPASE-RELATED"/>
    <property type="match status" value="1"/>
</dbReference>
<keyword evidence="4" id="KW-0732">Signal</keyword>
<evidence type="ECO:0000256" key="2">
    <source>
        <dbReference type="PIRNR" id="PIRNR000862"/>
    </source>
</evidence>
<comment type="caution">
    <text evidence="6">The sequence shown here is derived from an EMBL/GenBank/DDBJ whole genome shotgun (WGS) entry which is preliminary data.</text>
</comment>
<dbReference type="InterPro" id="IPR006693">
    <property type="entry name" value="AB_hydrolase_lipase"/>
</dbReference>
<feature type="active site" description="Nucleophile" evidence="3">
    <location>
        <position position="182"/>
    </location>
</feature>
<feature type="domain" description="Partial AB-hydrolase lipase" evidence="5">
    <location>
        <begin position="48"/>
        <end position="108"/>
    </location>
</feature>
<dbReference type="Pfam" id="PF04083">
    <property type="entry name" value="Abhydro_lipase"/>
    <property type="match status" value="1"/>
</dbReference>
<name>A0A822XPG2_NELNU</name>
<feature type="active site" description="Charge relay system" evidence="3">
    <location>
        <position position="404"/>
    </location>
</feature>
<dbReference type="GO" id="GO:0016788">
    <property type="term" value="F:hydrolase activity, acting on ester bonds"/>
    <property type="evidence" value="ECO:0007669"/>
    <property type="project" value="InterPro"/>
</dbReference>
<protein>
    <recommendedName>
        <fullName evidence="2">Lipase</fullName>
    </recommendedName>
</protein>
<keyword evidence="7" id="KW-1185">Reference proteome</keyword>
<proteinExistence type="inferred from homology"/>
<reference evidence="6 7" key="1">
    <citation type="journal article" date="2020" name="Mol. Biol. Evol.">
        <title>Distinct Expression and Methylation Patterns for Genes with Different Fates following a Single Whole-Genome Duplication in Flowering Plants.</title>
        <authorList>
            <person name="Shi T."/>
            <person name="Rahmani R.S."/>
            <person name="Gugger P.F."/>
            <person name="Wang M."/>
            <person name="Li H."/>
            <person name="Zhang Y."/>
            <person name="Li Z."/>
            <person name="Wang Q."/>
            <person name="Van de Peer Y."/>
            <person name="Marchal K."/>
            <person name="Chen J."/>
        </authorList>
    </citation>
    <scope>NUCLEOTIDE SEQUENCE [LARGE SCALE GENOMIC DNA]</scope>
    <source>
        <tissue evidence="6">Leaf</tissue>
    </source>
</reference>
<feature type="signal peptide" evidence="4">
    <location>
        <begin position="1"/>
        <end position="23"/>
    </location>
</feature>
<sequence>MATVLRLVLLVIIFCGSAPGARTQELDVNQEAGLAPLPQVANYGICKSMVEIHGYVCQEHTVTTEDGYILSLQRIPAGRSSGDTPQERRPVLLQHGVLVDGAIWLLNLPHQSLAFILADGGFDVWIANSRGTKWSRGHTSLSSDDPAYWDWSWDQFVEYDLPATFQYVHHQTGKKIYYVGHSQGTLIALASFSQEKLLNLLKSAALLSPIAYLGQVPCPLARSAAEVFIAELEFYLLITTCFCFFMCTTSFPWRLGVDEFDPKGKAVDKLLKAICNKPGINCYNLFTSFTGKNCCLNSSTVDFFLEYEPQSTATKNMIHLAQMIRGGSITMYDYGDKDKNVKHYGQPTPPVYNMSGIPSDIPLYLSYGGKDKLSDVNDIQALLYSLKDHDRDKLVVQYQEDYAHADFVMAMNAKQMVYDSPMAFFRLH</sequence>